<organism evidence="1 2">
    <name type="scientific">Mycobacterium talmoniae</name>
    <dbReference type="NCBI Taxonomy" id="1858794"/>
    <lineage>
        <taxon>Bacteria</taxon>
        <taxon>Bacillati</taxon>
        <taxon>Actinomycetota</taxon>
        <taxon>Actinomycetes</taxon>
        <taxon>Mycobacteriales</taxon>
        <taxon>Mycobacteriaceae</taxon>
        <taxon>Mycobacterium</taxon>
    </lineage>
</organism>
<evidence type="ECO:0000313" key="2">
    <source>
        <dbReference type="Proteomes" id="UP000238296"/>
    </source>
</evidence>
<accession>A0A2S8BC17</accession>
<name>A0A2S8BC17_9MYCO</name>
<comment type="caution">
    <text evidence="1">The sequence shown here is derived from an EMBL/GenBank/DDBJ whole genome shotgun (WGS) entry which is preliminary data.</text>
</comment>
<dbReference type="Proteomes" id="UP000238296">
    <property type="component" value="Unassembled WGS sequence"/>
</dbReference>
<proteinExistence type="predicted"/>
<dbReference type="EMBL" id="PPEA01000908">
    <property type="protein sequence ID" value="PQM44207.1"/>
    <property type="molecule type" value="Genomic_DNA"/>
</dbReference>
<dbReference type="AlphaFoldDB" id="A0A2S8BC17"/>
<evidence type="ECO:0000313" key="1">
    <source>
        <dbReference type="EMBL" id="PQM44207.1"/>
    </source>
</evidence>
<gene>
    <name evidence="1" type="ORF">C1Y40_05634</name>
</gene>
<protein>
    <recommendedName>
        <fullName evidence="3">DUF3800 domain-containing protein</fullName>
    </recommendedName>
</protein>
<evidence type="ECO:0008006" key="3">
    <source>
        <dbReference type="Google" id="ProtNLM"/>
    </source>
</evidence>
<sequence length="139" mass="15768">MTAVEFFVDESRRRDYLLCAAVVADHDLDSARKVMRDLKPRNRNRLHLKDETRNRDRLIADFVRLRPVAQAHIFVGRMQGTRRTEREVRSQCLDALACCAADAGATRILVESCSQDKQDKAALTGAWHELTLSIGSESL</sequence>
<reference evidence="1 2" key="1">
    <citation type="journal article" date="2017" name="Int. J. Syst. Evol. Microbiol.">
        <title>Mycobacterium talmoniae sp. nov., a slowly growing mycobacterium isolated from human respiratory samples.</title>
        <authorList>
            <person name="Davidson R.M."/>
            <person name="DeGroote M.A."/>
            <person name="Marola J.L."/>
            <person name="Buss S."/>
            <person name="Jones V."/>
            <person name="McNeil M.R."/>
            <person name="Freifeld A.G."/>
            <person name="Elaine Epperson L."/>
            <person name="Hasan N.A."/>
            <person name="Jackson M."/>
            <person name="Iwen P.C."/>
            <person name="Salfinger M."/>
            <person name="Strong M."/>
        </authorList>
    </citation>
    <scope>NUCLEOTIDE SEQUENCE [LARGE SCALE GENOMIC DNA]</scope>
    <source>
        <strain evidence="1 2">ATCC BAA-2683</strain>
    </source>
</reference>